<gene>
    <name evidence="6" type="ORF">J3Q64DRAFT_1705432</name>
</gene>
<dbReference type="InterPro" id="IPR036919">
    <property type="entry name" value="Ribo_uL30_ferredoxin-like_sf"/>
</dbReference>
<evidence type="ECO:0000313" key="6">
    <source>
        <dbReference type="EMBL" id="KAL0095931.1"/>
    </source>
</evidence>
<feature type="domain" description="Large ribosomal subunit protein uL30-like ferredoxin-like fold" evidence="5">
    <location>
        <begin position="16"/>
        <end position="66"/>
    </location>
</feature>
<name>A0ABR3BB70_PHYBL</name>
<dbReference type="Pfam" id="PF00327">
    <property type="entry name" value="Ribosomal_L30"/>
    <property type="match status" value="1"/>
</dbReference>
<accession>A0ABR3BB70</accession>
<dbReference type="Proteomes" id="UP001448207">
    <property type="component" value="Unassembled WGS sequence"/>
</dbReference>
<keyword evidence="3" id="KW-0687">Ribonucleoprotein</keyword>
<evidence type="ECO:0000256" key="4">
    <source>
        <dbReference type="ARBA" id="ARBA00035281"/>
    </source>
</evidence>
<proteinExistence type="inferred from homology"/>
<dbReference type="EMBL" id="JBCLYO010000001">
    <property type="protein sequence ID" value="KAL0095931.1"/>
    <property type="molecule type" value="Genomic_DNA"/>
</dbReference>
<evidence type="ECO:0000256" key="3">
    <source>
        <dbReference type="ARBA" id="ARBA00023274"/>
    </source>
</evidence>
<evidence type="ECO:0000256" key="1">
    <source>
        <dbReference type="ARBA" id="ARBA00007594"/>
    </source>
</evidence>
<comment type="caution">
    <text evidence="6">The sequence shown here is derived from an EMBL/GenBank/DDBJ whole genome shotgun (WGS) entry which is preliminary data.</text>
</comment>
<dbReference type="InterPro" id="IPR005996">
    <property type="entry name" value="Ribosomal_uL30_bac-type"/>
</dbReference>
<evidence type="ECO:0000259" key="5">
    <source>
        <dbReference type="Pfam" id="PF00327"/>
    </source>
</evidence>
<dbReference type="Gene3D" id="3.30.1390.20">
    <property type="entry name" value="Ribosomal protein L30, ferredoxin-like fold domain"/>
    <property type="match status" value="1"/>
</dbReference>
<keyword evidence="7" id="KW-1185">Reference proteome</keyword>
<dbReference type="CDD" id="cd01658">
    <property type="entry name" value="Ribosomal_L30"/>
    <property type="match status" value="1"/>
</dbReference>
<organism evidence="6 7">
    <name type="scientific">Phycomyces blakesleeanus</name>
    <dbReference type="NCBI Taxonomy" id="4837"/>
    <lineage>
        <taxon>Eukaryota</taxon>
        <taxon>Fungi</taxon>
        <taxon>Fungi incertae sedis</taxon>
        <taxon>Mucoromycota</taxon>
        <taxon>Mucoromycotina</taxon>
        <taxon>Mucoromycetes</taxon>
        <taxon>Mucorales</taxon>
        <taxon>Phycomycetaceae</taxon>
        <taxon>Phycomyces</taxon>
    </lineage>
</organism>
<comment type="similarity">
    <text evidence="1">Belongs to the universal ribosomal protein uL30 family.</text>
</comment>
<sequence>MQRRLFTTSAPTANYFKVTLKRSTIGLSDDFRAATLTLGLVRLHQTTYQPVNPSTAGLILKLKELVKVEHVASIPTPEDIKAAKPPRGYKVVGRM</sequence>
<dbReference type="InterPro" id="IPR016082">
    <property type="entry name" value="Ribosomal_uL30_ferredoxin-like"/>
</dbReference>
<dbReference type="SUPFAM" id="SSF55129">
    <property type="entry name" value="Ribosomal protein L30p/L7e"/>
    <property type="match status" value="1"/>
</dbReference>
<reference evidence="6 7" key="1">
    <citation type="submission" date="2024-04" db="EMBL/GenBank/DDBJ databases">
        <title>Symmetric and asymmetric DNA N6-adenine methylation regulates different biological responses in Mucorales.</title>
        <authorList>
            <consortium name="Lawrence Berkeley National Laboratory"/>
            <person name="Lax C."/>
            <person name="Mondo S.J."/>
            <person name="Osorio-Concepcion M."/>
            <person name="Muszewska A."/>
            <person name="Corrochano-Luque M."/>
            <person name="Gutierrez G."/>
            <person name="Riley R."/>
            <person name="Lipzen A."/>
            <person name="Guo J."/>
            <person name="Hundley H."/>
            <person name="Amirebrahimi M."/>
            <person name="Ng V."/>
            <person name="Lorenzo-Gutierrez D."/>
            <person name="Binder U."/>
            <person name="Yang J."/>
            <person name="Song Y."/>
            <person name="Canovas D."/>
            <person name="Navarro E."/>
            <person name="Freitag M."/>
            <person name="Gabaldon T."/>
            <person name="Grigoriev I.V."/>
            <person name="Corrochano L.M."/>
            <person name="Nicolas F.E."/>
            <person name="Garre V."/>
        </authorList>
    </citation>
    <scope>NUCLEOTIDE SEQUENCE [LARGE SCALE GENOMIC DNA]</scope>
    <source>
        <strain evidence="6 7">L51</strain>
    </source>
</reference>
<evidence type="ECO:0000256" key="2">
    <source>
        <dbReference type="ARBA" id="ARBA00022980"/>
    </source>
</evidence>
<keyword evidence="2" id="KW-0689">Ribosomal protein</keyword>
<protein>
    <recommendedName>
        <fullName evidence="4">Large ribosomal subunit protein uL30m</fullName>
    </recommendedName>
</protein>
<evidence type="ECO:0000313" key="7">
    <source>
        <dbReference type="Proteomes" id="UP001448207"/>
    </source>
</evidence>